<accession>A0A370TMZ1</accession>
<dbReference type="GeneID" id="43599082"/>
<name>A0A370TMZ1_9HELO</name>
<dbReference type="GO" id="GO:0008483">
    <property type="term" value="F:transaminase activity"/>
    <property type="evidence" value="ECO:0007669"/>
    <property type="project" value="InterPro"/>
</dbReference>
<gene>
    <name evidence="3" type="ORF">BP5553_06233</name>
</gene>
<evidence type="ECO:0008006" key="5">
    <source>
        <dbReference type="Google" id="ProtNLM"/>
    </source>
</evidence>
<evidence type="ECO:0000256" key="1">
    <source>
        <dbReference type="ARBA" id="ARBA00001933"/>
    </source>
</evidence>
<keyword evidence="4" id="KW-1185">Reference proteome</keyword>
<keyword evidence="2" id="KW-0663">Pyridoxal phosphate</keyword>
<evidence type="ECO:0000256" key="2">
    <source>
        <dbReference type="ARBA" id="ARBA00022898"/>
    </source>
</evidence>
<dbReference type="PANTHER" id="PTHR43713">
    <property type="entry name" value="GLUTAMATE-1-SEMIALDEHYDE 2,1-AMINOMUTASE"/>
    <property type="match status" value="1"/>
</dbReference>
<comment type="cofactor">
    <cofactor evidence="1">
        <name>pyridoxal 5'-phosphate</name>
        <dbReference type="ChEBI" id="CHEBI:597326"/>
    </cofactor>
</comment>
<dbReference type="InterPro" id="IPR015422">
    <property type="entry name" value="PyrdxlP-dep_Trfase_small"/>
</dbReference>
<proteinExistence type="predicted"/>
<dbReference type="OrthoDB" id="425114at2759"/>
<dbReference type="EMBL" id="NPIC01000004">
    <property type="protein sequence ID" value="RDL36881.1"/>
    <property type="molecule type" value="Genomic_DNA"/>
</dbReference>
<dbReference type="RefSeq" id="XP_031869537.1">
    <property type="nucleotide sequence ID" value="XM_032014856.1"/>
</dbReference>
<dbReference type="InterPro" id="IPR005814">
    <property type="entry name" value="Aminotrans_3"/>
</dbReference>
<dbReference type="Gene3D" id="3.90.1150.10">
    <property type="entry name" value="Aspartate Aminotransferase, domain 1"/>
    <property type="match status" value="1"/>
</dbReference>
<organism evidence="3 4">
    <name type="scientific">Venustampulla echinocandica</name>
    <dbReference type="NCBI Taxonomy" id="2656787"/>
    <lineage>
        <taxon>Eukaryota</taxon>
        <taxon>Fungi</taxon>
        <taxon>Dikarya</taxon>
        <taxon>Ascomycota</taxon>
        <taxon>Pezizomycotina</taxon>
        <taxon>Leotiomycetes</taxon>
        <taxon>Helotiales</taxon>
        <taxon>Pleuroascaceae</taxon>
        <taxon>Venustampulla</taxon>
    </lineage>
</organism>
<reference evidence="3 4" key="1">
    <citation type="journal article" date="2018" name="IMA Fungus">
        <title>IMA Genome-F 9: Draft genome sequence of Annulohypoxylon stygium, Aspergillus mulundensis, Berkeleyomyces basicola (syn. Thielaviopsis basicola), Ceratocystis smalleyi, two Cercospora beticola strains, Coleophoma cylindrospora, Fusarium fracticaudum, Phialophora cf. hyalina, and Morchella septimelata.</title>
        <authorList>
            <person name="Wingfield B.D."/>
            <person name="Bills G.F."/>
            <person name="Dong Y."/>
            <person name="Huang W."/>
            <person name="Nel W.J."/>
            <person name="Swalarsk-Parry B.S."/>
            <person name="Vaghefi N."/>
            <person name="Wilken P.M."/>
            <person name="An Z."/>
            <person name="de Beer Z.W."/>
            <person name="De Vos L."/>
            <person name="Chen L."/>
            <person name="Duong T.A."/>
            <person name="Gao Y."/>
            <person name="Hammerbacher A."/>
            <person name="Kikkert J.R."/>
            <person name="Li Y."/>
            <person name="Li H."/>
            <person name="Li K."/>
            <person name="Li Q."/>
            <person name="Liu X."/>
            <person name="Ma X."/>
            <person name="Naidoo K."/>
            <person name="Pethybridge S.J."/>
            <person name="Sun J."/>
            <person name="Steenkamp E.T."/>
            <person name="van der Nest M.A."/>
            <person name="van Wyk S."/>
            <person name="Wingfield M.J."/>
            <person name="Xiong C."/>
            <person name="Yue Q."/>
            <person name="Zhang X."/>
        </authorList>
    </citation>
    <scope>NUCLEOTIDE SEQUENCE [LARGE SCALE GENOMIC DNA]</scope>
    <source>
        <strain evidence="3 4">BP 5553</strain>
    </source>
</reference>
<sequence length="169" mass="18269">MSKSKTILEKEQDYVSSAVAEAHAAYLSNNPISAKAHGDAADYMPRGNTRTVLYAQPFPLSIKSGSGNKLTSADGHIYVDFLGEYSAGLFGHSNPRIEEALSKTMKCGWNFGGETLHEKELARKVTTRFSKGGMDLVRFTNSGTEANMMAIGAAVAWTARKKILVFSNG</sequence>
<dbReference type="Pfam" id="PF00202">
    <property type="entry name" value="Aminotran_3"/>
    <property type="match status" value="1"/>
</dbReference>
<evidence type="ECO:0000313" key="4">
    <source>
        <dbReference type="Proteomes" id="UP000254866"/>
    </source>
</evidence>
<dbReference type="AlphaFoldDB" id="A0A370TMZ1"/>
<dbReference type="InterPro" id="IPR015421">
    <property type="entry name" value="PyrdxlP-dep_Trfase_major"/>
</dbReference>
<dbReference type="InterPro" id="IPR015424">
    <property type="entry name" value="PyrdxlP-dep_Trfase"/>
</dbReference>
<dbReference type="Gene3D" id="3.40.640.10">
    <property type="entry name" value="Type I PLP-dependent aspartate aminotransferase-like (Major domain)"/>
    <property type="match status" value="1"/>
</dbReference>
<comment type="caution">
    <text evidence="3">The sequence shown here is derived from an EMBL/GenBank/DDBJ whole genome shotgun (WGS) entry which is preliminary data.</text>
</comment>
<evidence type="ECO:0000313" key="3">
    <source>
        <dbReference type="EMBL" id="RDL36881.1"/>
    </source>
</evidence>
<dbReference type="SUPFAM" id="SSF53383">
    <property type="entry name" value="PLP-dependent transferases"/>
    <property type="match status" value="1"/>
</dbReference>
<dbReference type="Proteomes" id="UP000254866">
    <property type="component" value="Unassembled WGS sequence"/>
</dbReference>
<dbReference type="PANTHER" id="PTHR43713:SF3">
    <property type="entry name" value="GLUTAMATE-1-SEMIALDEHYDE 2,1-AMINOMUTASE 1, CHLOROPLASTIC-RELATED"/>
    <property type="match status" value="1"/>
</dbReference>
<protein>
    <recommendedName>
        <fullName evidence="5">Aminotransferase class III-fold pyridoxal phosphate-dependent enzyme</fullName>
    </recommendedName>
</protein>
<dbReference type="STRING" id="2656787.A0A370TMZ1"/>
<dbReference type="GO" id="GO:0030170">
    <property type="term" value="F:pyridoxal phosphate binding"/>
    <property type="evidence" value="ECO:0007669"/>
    <property type="project" value="InterPro"/>
</dbReference>